<dbReference type="EMBL" id="FZPA01000009">
    <property type="protein sequence ID" value="SNT02491.1"/>
    <property type="molecule type" value="Genomic_DNA"/>
</dbReference>
<evidence type="ECO:0000256" key="5">
    <source>
        <dbReference type="SAM" id="Phobius"/>
    </source>
</evidence>
<dbReference type="PROSITE" id="PS50850">
    <property type="entry name" value="MFS"/>
    <property type="match status" value="1"/>
</dbReference>
<evidence type="ECO:0000256" key="1">
    <source>
        <dbReference type="ARBA" id="ARBA00004141"/>
    </source>
</evidence>
<dbReference type="PANTHER" id="PTHR11662:SF285">
    <property type="entry name" value="HEXURONATE TRANSPORTER"/>
    <property type="match status" value="1"/>
</dbReference>
<dbReference type="CDD" id="cd17319">
    <property type="entry name" value="MFS_ExuT_GudP_like"/>
    <property type="match status" value="1"/>
</dbReference>
<reference evidence="7 8" key="1">
    <citation type="submission" date="2017-06" db="EMBL/GenBank/DDBJ databases">
        <authorList>
            <person name="Kim H.J."/>
            <person name="Triplett B.A."/>
        </authorList>
    </citation>
    <scope>NUCLEOTIDE SEQUENCE [LARGE SCALE GENOMIC DNA]</scope>
    <source>
        <strain evidence="7 8">DS15</strain>
    </source>
</reference>
<dbReference type="PANTHER" id="PTHR11662">
    <property type="entry name" value="SOLUTE CARRIER FAMILY 17"/>
    <property type="match status" value="1"/>
</dbReference>
<feature type="transmembrane region" description="Helical" evidence="5">
    <location>
        <begin position="409"/>
        <end position="428"/>
    </location>
</feature>
<evidence type="ECO:0000313" key="7">
    <source>
        <dbReference type="EMBL" id="SNT02491.1"/>
    </source>
</evidence>
<organism evidence="7 8">
    <name type="scientific">Sphingopyxis indica</name>
    <dbReference type="NCBI Taxonomy" id="436663"/>
    <lineage>
        <taxon>Bacteria</taxon>
        <taxon>Pseudomonadati</taxon>
        <taxon>Pseudomonadota</taxon>
        <taxon>Alphaproteobacteria</taxon>
        <taxon>Sphingomonadales</taxon>
        <taxon>Sphingomonadaceae</taxon>
        <taxon>Sphingopyxis</taxon>
    </lineage>
</organism>
<dbReference type="GO" id="GO:0015134">
    <property type="term" value="F:hexuronate transmembrane transporter activity"/>
    <property type="evidence" value="ECO:0007669"/>
    <property type="project" value="TreeGrafter"/>
</dbReference>
<evidence type="ECO:0000256" key="3">
    <source>
        <dbReference type="ARBA" id="ARBA00022989"/>
    </source>
</evidence>
<dbReference type="Gene3D" id="1.20.1250.20">
    <property type="entry name" value="MFS general substrate transporter like domains"/>
    <property type="match status" value="2"/>
</dbReference>
<dbReference type="PIRSF" id="PIRSF002808">
    <property type="entry name" value="Hexose_phosphate_transp"/>
    <property type="match status" value="1"/>
</dbReference>
<evidence type="ECO:0000256" key="4">
    <source>
        <dbReference type="ARBA" id="ARBA00023136"/>
    </source>
</evidence>
<feature type="transmembrane region" description="Helical" evidence="5">
    <location>
        <begin position="236"/>
        <end position="257"/>
    </location>
</feature>
<feature type="transmembrane region" description="Helical" evidence="5">
    <location>
        <begin position="374"/>
        <end position="397"/>
    </location>
</feature>
<feature type="transmembrane region" description="Helical" evidence="5">
    <location>
        <begin position="143"/>
        <end position="168"/>
    </location>
</feature>
<dbReference type="RefSeq" id="WP_089216454.1">
    <property type="nucleotide sequence ID" value="NZ_FZPA01000009.1"/>
</dbReference>
<comment type="subcellular location">
    <subcellularLocation>
        <location evidence="1">Membrane</location>
        <topology evidence="1">Multi-pass membrane protein</topology>
    </subcellularLocation>
</comment>
<proteinExistence type="predicted"/>
<dbReference type="Proteomes" id="UP000198339">
    <property type="component" value="Unassembled WGS sequence"/>
</dbReference>
<dbReference type="Pfam" id="PF07690">
    <property type="entry name" value="MFS_1"/>
    <property type="match status" value="1"/>
</dbReference>
<feature type="transmembrane region" description="Helical" evidence="5">
    <location>
        <begin position="277"/>
        <end position="303"/>
    </location>
</feature>
<feature type="transmembrane region" description="Helical" evidence="5">
    <location>
        <begin position="112"/>
        <end position="131"/>
    </location>
</feature>
<feature type="transmembrane region" description="Helical" evidence="5">
    <location>
        <begin position="340"/>
        <end position="362"/>
    </location>
</feature>
<keyword evidence="3 5" id="KW-1133">Transmembrane helix</keyword>
<feature type="transmembrane region" description="Helical" evidence="5">
    <location>
        <begin position="88"/>
        <end position="106"/>
    </location>
</feature>
<dbReference type="GO" id="GO:0016020">
    <property type="term" value="C:membrane"/>
    <property type="evidence" value="ECO:0007669"/>
    <property type="project" value="UniProtKB-SubCell"/>
</dbReference>
<dbReference type="InterPro" id="IPR000849">
    <property type="entry name" value="Sugar_P_transporter"/>
</dbReference>
<keyword evidence="2 5" id="KW-0812">Transmembrane</keyword>
<gene>
    <name evidence="7" type="ORF">SAMN06295955_109145</name>
</gene>
<feature type="transmembrane region" description="Helical" evidence="5">
    <location>
        <begin position="174"/>
        <end position="195"/>
    </location>
</feature>
<dbReference type="SUPFAM" id="SSF103473">
    <property type="entry name" value="MFS general substrate transporter"/>
    <property type="match status" value="1"/>
</dbReference>
<dbReference type="AlphaFoldDB" id="A0A239J9C1"/>
<feature type="domain" description="Major facilitator superfamily (MFS) profile" evidence="6">
    <location>
        <begin position="22"/>
        <end position="432"/>
    </location>
</feature>
<dbReference type="OrthoDB" id="9794076at2"/>
<dbReference type="InterPro" id="IPR050382">
    <property type="entry name" value="MFS_Na/Anion_cotransporter"/>
</dbReference>
<feature type="transmembrane region" description="Helical" evidence="5">
    <location>
        <begin position="18"/>
        <end position="35"/>
    </location>
</feature>
<evidence type="ECO:0000313" key="8">
    <source>
        <dbReference type="Proteomes" id="UP000198339"/>
    </source>
</evidence>
<feature type="transmembrane region" description="Helical" evidence="5">
    <location>
        <begin position="315"/>
        <end position="334"/>
    </location>
</feature>
<keyword evidence="8" id="KW-1185">Reference proteome</keyword>
<feature type="transmembrane region" description="Helical" evidence="5">
    <location>
        <begin position="58"/>
        <end position="76"/>
    </location>
</feature>
<sequence>MTGSAAPAAAPAPSPGRFRWAICALLFFVITINYVDRQVIGVLKPVIESDMGWSEVDYGNIVTAFQASYGVGLLVVGRWLDRVGTRRGLAIAIALWSIAAAFHAGARSVLHFILARAALGIAESAAYPGAVKSVAEWFPRRERALGVGILNAGANVGVLLTPIVGIAVAGAFGWRAAFLVTGLLGLVLLAAWLRFYRTPADHPRLTAAERAHIEQDGEDPDCAPLGWGQALRQRQAWYFIAAKFFTDPVWYLFLFWLPDFFAKTQGLELFPKGDTGILATIGPALIAVYLLADIGSVAGGWLSSRLIHRGWSVNAARKTTLLVAALCALPLVGVTNAPNAGVAVALIGLGTAGHQAFSSNIFAMIGDLYPRRAVATVAGMGGMAGAIGGILIAQATGWTLQLTGSYLPILLYAGLAYLIALAAIQLLVPRMEPAPLTPLQPEPFR</sequence>
<keyword evidence="4 5" id="KW-0472">Membrane</keyword>
<dbReference type="InterPro" id="IPR020846">
    <property type="entry name" value="MFS_dom"/>
</dbReference>
<evidence type="ECO:0000259" key="6">
    <source>
        <dbReference type="PROSITE" id="PS50850"/>
    </source>
</evidence>
<accession>A0A239J9C1</accession>
<dbReference type="InterPro" id="IPR011701">
    <property type="entry name" value="MFS"/>
</dbReference>
<name>A0A239J9C1_9SPHN</name>
<protein>
    <submittedName>
        <fullName evidence="7">MFS transporter, ACS family, hexuronate transporter</fullName>
    </submittedName>
</protein>
<evidence type="ECO:0000256" key="2">
    <source>
        <dbReference type="ARBA" id="ARBA00022692"/>
    </source>
</evidence>
<dbReference type="InterPro" id="IPR036259">
    <property type="entry name" value="MFS_trans_sf"/>
</dbReference>